<dbReference type="InterPro" id="IPR008571">
    <property type="entry name" value="HerA-like"/>
</dbReference>
<feature type="domain" description="Helicase HerA central" evidence="1">
    <location>
        <begin position="174"/>
        <end position="330"/>
    </location>
</feature>
<name>A0A1B7LHH5_9FIRM</name>
<dbReference type="OrthoDB" id="9806951at2"/>
<keyword evidence="3" id="KW-1185">Reference proteome</keyword>
<protein>
    <recommendedName>
        <fullName evidence="1">Helicase HerA central domain-containing protein</fullName>
    </recommendedName>
</protein>
<evidence type="ECO:0000313" key="2">
    <source>
        <dbReference type="EMBL" id="OAT85750.1"/>
    </source>
</evidence>
<dbReference type="Pfam" id="PF01935">
    <property type="entry name" value="DUF87"/>
    <property type="match status" value="1"/>
</dbReference>
<evidence type="ECO:0000259" key="1">
    <source>
        <dbReference type="Pfam" id="PF01935"/>
    </source>
</evidence>
<dbReference type="EMBL" id="LYVF01000047">
    <property type="protein sequence ID" value="OAT85750.1"/>
    <property type="molecule type" value="Genomic_DNA"/>
</dbReference>
<reference evidence="2 3" key="1">
    <citation type="submission" date="2016-04" db="EMBL/GenBank/DDBJ databases">
        <authorList>
            <person name="Evans L.H."/>
            <person name="Alamgir A."/>
            <person name="Owens N."/>
            <person name="Weber N.D."/>
            <person name="Virtaneva K."/>
            <person name="Barbian K."/>
            <person name="Babar A."/>
            <person name="Rosenke K."/>
        </authorList>
    </citation>
    <scope>NUCLEOTIDE SEQUENCE [LARGE SCALE GENOMIC DNA]</scope>
    <source>
        <strain evidence="2 3">LMa1</strain>
    </source>
</reference>
<dbReference type="Proteomes" id="UP000078532">
    <property type="component" value="Unassembled WGS sequence"/>
</dbReference>
<sequence>MQVVGTTTQQEVWVASRERKFIINEILFIEDPGRQFPRGEVVETNSFNRFIPLTTEHNALVDGRVLAGLQAVGFDIHGEEVNLARVRLIGEIATPVAVGAPVRLPVFDEVAGILVRQSPERGLTLGTIRGTGNLLPGLPANLKDVLCLYDGERGILPQDGVPFVFDYRTMNEYPHIGIFGGSGSGKSFGLRVLLEEFMAREVPGIVLDPHYEMDFSTPFPALPACFQRDYRDRFRIFTVGVDVGVEFTDLSIRELVALLGEGEPISEGMANAVNTLHERGDSLQSFSTRLYGLIEAMENERPLRRDEASDPHLAGRDRMLQDLLKRYGSKAGHVSSLKGVAWRLNALEREGVFTANTRPVEEALTARRLAVVRGPVRLLQVYGAYLFDRLYQKRRRYRDAMQKGQQAAYFPPFILATDEAHNFCPRGERDPASRRITRLIAQEGRKYGVNLVLASQRIALLDDTVTAQLNTKLIFRTVRAMDIATVKEETDLGTEETDRLPYLTSGHCFISSAVTGRAVAVRIRCAGTASPHTENPFDELERHSRAAGDKFWQVVREHLPFGAFELHIHGPAIARELGEPLSNQQLLDRLRILVREGKLAVEKGPLGERFTGRE</sequence>
<dbReference type="SUPFAM" id="SSF52540">
    <property type="entry name" value="P-loop containing nucleoside triphosphate hydrolases"/>
    <property type="match status" value="1"/>
</dbReference>
<accession>A0A1B7LHH5</accession>
<dbReference type="Gene3D" id="3.40.50.300">
    <property type="entry name" value="P-loop containing nucleotide triphosphate hydrolases"/>
    <property type="match status" value="2"/>
</dbReference>
<dbReference type="InterPro" id="IPR002789">
    <property type="entry name" value="HerA_central"/>
</dbReference>
<dbReference type="PANTHER" id="PTHR42957:SF2">
    <property type="entry name" value="HELICASE HERA CENTRAL DOMAIN-CONTAINING PROTEIN"/>
    <property type="match status" value="1"/>
</dbReference>
<dbReference type="InterPro" id="IPR027417">
    <property type="entry name" value="P-loop_NTPase"/>
</dbReference>
<dbReference type="AlphaFoldDB" id="A0A1B7LHH5"/>
<gene>
    <name evidence="2" type="ORF">A6M21_04430</name>
</gene>
<organism evidence="2 3">
    <name type="scientific">Desulfotomaculum copahuensis</name>
    <dbReference type="NCBI Taxonomy" id="1838280"/>
    <lineage>
        <taxon>Bacteria</taxon>
        <taxon>Bacillati</taxon>
        <taxon>Bacillota</taxon>
        <taxon>Clostridia</taxon>
        <taxon>Eubacteriales</taxon>
        <taxon>Desulfotomaculaceae</taxon>
        <taxon>Desulfotomaculum</taxon>
    </lineage>
</organism>
<comment type="caution">
    <text evidence="2">The sequence shown here is derived from an EMBL/GenBank/DDBJ whole genome shotgun (WGS) entry which is preliminary data.</text>
</comment>
<evidence type="ECO:0000313" key="3">
    <source>
        <dbReference type="Proteomes" id="UP000078532"/>
    </source>
</evidence>
<dbReference type="PANTHER" id="PTHR42957">
    <property type="entry name" value="HELICASE MJ1565-RELATED"/>
    <property type="match status" value="1"/>
</dbReference>
<dbReference type="STRING" id="1838280.A6M21_04430"/>
<proteinExistence type="predicted"/>